<proteinExistence type="predicted"/>
<dbReference type="Proteomes" id="UP001474421">
    <property type="component" value="Unassembled WGS sequence"/>
</dbReference>
<feature type="region of interest" description="Disordered" evidence="1">
    <location>
        <begin position="117"/>
        <end position="139"/>
    </location>
</feature>
<comment type="caution">
    <text evidence="3">The sequence shown here is derived from an EMBL/GenBank/DDBJ whole genome shotgun (WGS) entry which is preliminary data.</text>
</comment>
<feature type="domain" description="F-box" evidence="2">
    <location>
        <begin position="38"/>
        <end position="76"/>
    </location>
</feature>
<dbReference type="FunFam" id="1.20.1280.50:FF:000002">
    <property type="entry name" value="F-box only protein 44"/>
    <property type="match status" value="1"/>
</dbReference>
<dbReference type="PANTHER" id="PTHR12125:SF12">
    <property type="entry name" value="F-BOX ONLY PROTEIN 6"/>
    <property type="match status" value="1"/>
</dbReference>
<dbReference type="Gene3D" id="1.20.1280.50">
    <property type="match status" value="1"/>
</dbReference>
<evidence type="ECO:0000313" key="3">
    <source>
        <dbReference type="EMBL" id="KAK9391985.1"/>
    </source>
</evidence>
<protein>
    <submittedName>
        <fullName evidence="3">F-box only protein 44-like</fullName>
    </submittedName>
</protein>
<keyword evidence="4" id="KW-1185">Reference proteome</keyword>
<organism evidence="3 4">
    <name type="scientific">Crotalus adamanteus</name>
    <name type="common">Eastern diamondback rattlesnake</name>
    <dbReference type="NCBI Taxonomy" id="8729"/>
    <lineage>
        <taxon>Eukaryota</taxon>
        <taxon>Metazoa</taxon>
        <taxon>Chordata</taxon>
        <taxon>Craniata</taxon>
        <taxon>Vertebrata</taxon>
        <taxon>Euteleostomi</taxon>
        <taxon>Lepidosauria</taxon>
        <taxon>Squamata</taxon>
        <taxon>Bifurcata</taxon>
        <taxon>Unidentata</taxon>
        <taxon>Episquamata</taxon>
        <taxon>Toxicofera</taxon>
        <taxon>Serpentes</taxon>
        <taxon>Colubroidea</taxon>
        <taxon>Viperidae</taxon>
        <taxon>Crotalinae</taxon>
        <taxon>Crotalus</taxon>
    </lineage>
</organism>
<dbReference type="InterPro" id="IPR001810">
    <property type="entry name" value="F-box_dom"/>
</dbReference>
<dbReference type="GO" id="GO:0005737">
    <property type="term" value="C:cytoplasm"/>
    <property type="evidence" value="ECO:0007669"/>
    <property type="project" value="TreeGrafter"/>
</dbReference>
<dbReference type="AlphaFoldDB" id="A0AAW1APV4"/>
<reference evidence="3 4" key="1">
    <citation type="journal article" date="2024" name="Proc. Natl. Acad. Sci. U.S.A.">
        <title>The genetic regulatory architecture and epigenomic basis for age-related changes in rattlesnake venom.</title>
        <authorList>
            <person name="Hogan M.P."/>
            <person name="Holding M.L."/>
            <person name="Nystrom G.S."/>
            <person name="Colston T.J."/>
            <person name="Bartlett D.A."/>
            <person name="Mason A.J."/>
            <person name="Ellsworth S.A."/>
            <person name="Rautsaw R.M."/>
            <person name="Lawrence K.C."/>
            <person name="Strickland J.L."/>
            <person name="He B."/>
            <person name="Fraser P."/>
            <person name="Margres M.J."/>
            <person name="Gilbert D.M."/>
            <person name="Gibbs H.L."/>
            <person name="Parkinson C.L."/>
            <person name="Rokyta D.R."/>
        </authorList>
    </citation>
    <scope>NUCLEOTIDE SEQUENCE [LARGE SCALE GENOMIC DNA]</scope>
    <source>
        <strain evidence="3">DRR0105</strain>
    </source>
</reference>
<dbReference type="InterPro" id="IPR039752">
    <property type="entry name" value="F-box_only"/>
</dbReference>
<dbReference type="GO" id="GO:0061630">
    <property type="term" value="F:ubiquitin protein ligase activity"/>
    <property type="evidence" value="ECO:0007669"/>
    <property type="project" value="TreeGrafter"/>
</dbReference>
<dbReference type="EMBL" id="JAOTOJ010000017">
    <property type="protein sequence ID" value="KAK9391985.1"/>
    <property type="molecule type" value="Genomic_DNA"/>
</dbReference>
<sequence>MSPLGTPASCCCCCPRRRPPPPSRTSSLEGKELTLQELLDVLSWVPKRDLIHHCRLVCKRWRYLVDLPVVWKRKCERLGFPLEQLEGGLLDWRVFFFSLSKRNFLRNVCGRGLSPRKGPLELGDGSRSQPPPETSMQLN</sequence>
<evidence type="ECO:0000313" key="4">
    <source>
        <dbReference type="Proteomes" id="UP001474421"/>
    </source>
</evidence>
<dbReference type="PANTHER" id="PTHR12125">
    <property type="entry name" value="F-BOX ONLY PROTEIN 6-LIKE PROTEIN"/>
    <property type="match status" value="1"/>
</dbReference>
<dbReference type="GO" id="GO:0019005">
    <property type="term" value="C:SCF ubiquitin ligase complex"/>
    <property type="evidence" value="ECO:0007669"/>
    <property type="project" value="TreeGrafter"/>
</dbReference>
<dbReference type="InterPro" id="IPR036047">
    <property type="entry name" value="F-box-like_dom_sf"/>
</dbReference>
<dbReference type="GO" id="GO:0031146">
    <property type="term" value="P:SCF-dependent proteasomal ubiquitin-dependent protein catabolic process"/>
    <property type="evidence" value="ECO:0007669"/>
    <property type="project" value="TreeGrafter"/>
</dbReference>
<accession>A0AAW1APV4</accession>
<dbReference type="GO" id="GO:0006516">
    <property type="term" value="P:glycoprotein catabolic process"/>
    <property type="evidence" value="ECO:0007669"/>
    <property type="project" value="TreeGrafter"/>
</dbReference>
<dbReference type="GO" id="GO:0036503">
    <property type="term" value="P:ERAD pathway"/>
    <property type="evidence" value="ECO:0007669"/>
    <property type="project" value="TreeGrafter"/>
</dbReference>
<evidence type="ECO:0000259" key="2">
    <source>
        <dbReference type="Pfam" id="PF12937"/>
    </source>
</evidence>
<dbReference type="Pfam" id="PF12937">
    <property type="entry name" value="F-box-like"/>
    <property type="match status" value="1"/>
</dbReference>
<name>A0AAW1APV4_CROAD</name>
<dbReference type="SUPFAM" id="SSF81383">
    <property type="entry name" value="F-box domain"/>
    <property type="match status" value="1"/>
</dbReference>
<evidence type="ECO:0000256" key="1">
    <source>
        <dbReference type="SAM" id="MobiDB-lite"/>
    </source>
</evidence>
<gene>
    <name evidence="3" type="ORF">NXF25_017572</name>
</gene>